<evidence type="ECO:0000259" key="1">
    <source>
        <dbReference type="Pfam" id="PF18449"/>
    </source>
</evidence>
<gene>
    <name evidence="2" type="ORF">EVG22_30745</name>
</gene>
<proteinExistence type="predicted"/>
<reference evidence="3" key="1">
    <citation type="submission" date="2019-02" db="EMBL/GenBank/DDBJ databases">
        <title>Structural and Functional analysis of Lanthipeptide from Bacillus thuringiensis serovar andalousiensis B23193.</title>
        <authorList>
            <person name="Andreeva J.V."/>
            <person name="Grigoreva A."/>
        </authorList>
    </citation>
    <scope>NUCLEOTIDE SEQUENCE [LARGE SCALE GENOMIC DNA]</scope>
    <source>
        <strain evidence="3">B23193</strain>
    </source>
</reference>
<organism evidence="2 3">
    <name type="scientific">Bacillus thuringiensis serovar andalousiensis</name>
    <dbReference type="NCBI Taxonomy" id="257985"/>
    <lineage>
        <taxon>Bacteria</taxon>
        <taxon>Bacillati</taxon>
        <taxon>Bacillota</taxon>
        <taxon>Bacilli</taxon>
        <taxon>Bacillales</taxon>
        <taxon>Bacillaceae</taxon>
        <taxon>Bacillus</taxon>
        <taxon>Bacillus cereus group</taxon>
    </lineage>
</organism>
<dbReference type="RefSeq" id="WP_172555894.1">
    <property type="nucleotide sequence ID" value="NZ_CP035727.2"/>
</dbReference>
<dbReference type="InterPro" id="IPR054544">
    <property type="entry name" value="Pest_crys_Cry1Aa_dom-IV"/>
</dbReference>
<protein>
    <recommendedName>
        <fullName evidence="1">Pesticidal crystal protein Cry1Aa domain-containing protein</fullName>
    </recommendedName>
</protein>
<dbReference type="AlphaFoldDB" id="A0A6H0TPB9"/>
<feature type="domain" description="Pesticidal crystal protein Cry1Aa" evidence="1">
    <location>
        <begin position="37"/>
        <end position="92"/>
    </location>
</feature>
<sequence>MKQFHIVVKLPNGREHLVFKRFSDDEYVINQPFDVRNDIARLFADYQGGSGLSNEVTQATIDEIRIRVENIKDESLKKELQKKVNEAQMLLNLKPNYTT</sequence>
<dbReference type="EMBL" id="CP035727">
    <property type="protein sequence ID" value="QIW22393.1"/>
    <property type="molecule type" value="Genomic_DNA"/>
</dbReference>
<dbReference type="Pfam" id="PF18449">
    <property type="entry name" value="Endotoxin_C2"/>
    <property type="match status" value="1"/>
</dbReference>
<accession>A0A6H0TPB9</accession>
<evidence type="ECO:0000313" key="2">
    <source>
        <dbReference type="EMBL" id="QIW22393.1"/>
    </source>
</evidence>
<name>A0A6H0TPB9_BACTU</name>
<evidence type="ECO:0000313" key="3">
    <source>
        <dbReference type="Proteomes" id="UP000501374"/>
    </source>
</evidence>
<dbReference type="Proteomes" id="UP000501374">
    <property type="component" value="Chromosome"/>
</dbReference>